<accession>A0A8H2MG14</accession>
<dbReference type="GO" id="GO:0008324">
    <property type="term" value="F:monoatomic cation transmembrane transporter activity"/>
    <property type="evidence" value="ECO:0007669"/>
    <property type="project" value="InterPro"/>
</dbReference>
<protein>
    <submittedName>
        <fullName evidence="4">Potassium transporter peripheral membrane component</fullName>
    </submittedName>
</protein>
<evidence type="ECO:0000313" key="5">
    <source>
        <dbReference type="Proteomes" id="UP000377798"/>
    </source>
</evidence>
<dbReference type="PROSITE" id="PS51202">
    <property type="entry name" value="RCK_C"/>
    <property type="match status" value="2"/>
</dbReference>
<proteinExistence type="predicted"/>
<dbReference type="PANTHER" id="PTHR43833">
    <property type="entry name" value="POTASSIUM CHANNEL PROTEIN 2-RELATED-RELATED"/>
    <property type="match status" value="1"/>
</dbReference>
<dbReference type="InterPro" id="IPR050721">
    <property type="entry name" value="Trk_Ktr_HKT_K-transport"/>
</dbReference>
<sequence length="159" mass="18052">MFDPNDTVLKTFNYYQDKSELGFIQTRVTDQSMFVGRRIKDLKMVFNFIIAKIERDGKTIIPRGETVLKKGDIIVMGGESHFDRSGQSLMEIKLAPCHAWVGEKIKDLDICENELIVMLQTAQGRVEVPRGDTILQANDRVVLLQGEKLQEAIDHQSGQ</sequence>
<dbReference type="SUPFAM" id="SSF116726">
    <property type="entry name" value="TrkA C-terminal domain-like"/>
    <property type="match status" value="2"/>
</dbReference>
<dbReference type="Gene3D" id="3.30.70.1450">
    <property type="entry name" value="Regulator of K+ conductance, C-terminal domain"/>
    <property type="match status" value="2"/>
</dbReference>
<dbReference type="InterPro" id="IPR006037">
    <property type="entry name" value="RCK_C"/>
</dbReference>
<keyword evidence="2" id="KW-0406">Ion transport</keyword>
<dbReference type="RefSeq" id="WP_258182329.1">
    <property type="nucleotide sequence ID" value="NZ_CAACYI010000001.1"/>
</dbReference>
<evidence type="ECO:0000259" key="3">
    <source>
        <dbReference type="PROSITE" id="PS51202"/>
    </source>
</evidence>
<dbReference type="Proteomes" id="UP000377798">
    <property type="component" value="Unassembled WGS sequence"/>
</dbReference>
<reference evidence="4 5" key="1">
    <citation type="submission" date="2019-02" db="EMBL/GenBank/DDBJ databases">
        <authorList>
            <consortium name="Pathogen Informatics"/>
        </authorList>
    </citation>
    <scope>NUCLEOTIDE SEQUENCE [LARGE SCALE GENOMIC DNA]</scope>
    <source>
        <strain evidence="4 5">3012STDY7089603</strain>
    </source>
</reference>
<dbReference type="InterPro" id="IPR036721">
    <property type="entry name" value="RCK_C_sf"/>
</dbReference>
<feature type="domain" description="RCK C-terminal" evidence="3">
    <location>
        <begin position="93"/>
        <end position="159"/>
    </location>
</feature>
<evidence type="ECO:0000256" key="2">
    <source>
        <dbReference type="ARBA" id="ARBA00023065"/>
    </source>
</evidence>
<keyword evidence="1" id="KW-0813">Transport</keyword>
<feature type="domain" description="RCK C-terminal" evidence="3">
    <location>
        <begin position="9"/>
        <end position="92"/>
    </location>
</feature>
<dbReference type="PANTHER" id="PTHR43833:SF5">
    <property type="entry name" value="TRK SYSTEM POTASSIUM UPTAKE PROTEIN TRKA"/>
    <property type="match status" value="1"/>
</dbReference>
<organism evidence="4 5">
    <name type="scientific">Urinicoccus massiliensis</name>
    <dbReference type="NCBI Taxonomy" id="1723382"/>
    <lineage>
        <taxon>Bacteria</taxon>
        <taxon>Bacillati</taxon>
        <taxon>Bacillota</taxon>
        <taxon>Tissierellia</taxon>
        <taxon>Tissierellales</taxon>
        <taxon>Peptoniphilaceae</taxon>
        <taxon>Urinicoccus</taxon>
    </lineage>
</organism>
<comment type="caution">
    <text evidence="4">The sequence shown here is derived from an EMBL/GenBank/DDBJ whole genome shotgun (WGS) entry which is preliminary data.</text>
</comment>
<evidence type="ECO:0000313" key="4">
    <source>
        <dbReference type="EMBL" id="VFB16955.1"/>
    </source>
</evidence>
<evidence type="ECO:0000256" key="1">
    <source>
        <dbReference type="ARBA" id="ARBA00022448"/>
    </source>
</evidence>
<dbReference type="AlphaFoldDB" id="A0A8H2MG14"/>
<dbReference type="Pfam" id="PF02080">
    <property type="entry name" value="TrkA_C"/>
    <property type="match status" value="2"/>
</dbReference>
<dbReference type="EMBL" id="CAACYI010000001">
    <property type="protein sequence ID" value="VFB16955.1"/>
    <property type="molecule type" value="Genomic_DNA"/>
</dbReference>
<name>A0A8H2MG14_9FIRM</name>
<dbReference type="GO" id="GO:0006813">
    <property type="term" value="P:potassium ion transport"/>
    <property type="evidence" value="ECO:0007669"/>
    <property type="project" value="InterPro"/>
</dbReference>
<keyword evidence="5" id="KW-1185">Reference proteome</keyword>
<gene>
    <name evidence="4" type="ORF">NCTC13150_01531</name>
</gene>